<dbReference type="RefSeq" id="WP_323357274.1">
    <property type="nucleotide sequence ID" value="NZ_JAYGHY010000043.1"/>
</dbReference>
<dbReference type="Proteomes" id="UP001302329">
    <property type="component" value="Unassembled WGS sequence"/>
</dbReference>
<reference evidence="2 3" key="1">
    <citation type="submission" date="2023-12" db="EMBL/GenBank/DDBJ databases">
        <title>Baltic Sea Cyanobacteria.</title>
        <authorList>
            <person name="Delbaje E."/>
            <person name="Fewer D.P."/>
            <person name="Shishido T.K."/>
        </authorList>
    </citation>
    <scope>NUCLEOTIDE SEQUENCE [LARGE SCALE GENOMIC DNA]</scope>
    <source>
        <strain evidence="2 3">UHCC 0281</strain>
    </source>
</reference>
<evidence type="ECO:0000313" key="2">
    <source>
        <dbReference type="EMBL" id="MEA5443272.1"/>
    </source>
</evidence>
<feature type="domain" description="Exostosin GT47" evidence="1">
    <location>
        <begin position="96"/>
        <end position="259"/>
    </location>
</feature>
<evidence type="ECO:0000259" key="1">
    <source>
        <dbReference type="Pfam" id="PF03016"/>
    </source>
</evidence>
<organism evidence="2 3">
    <name type="scientific">Cyanobium gracile UHCC 0281</name>
    <dbReference type="NCBI Taxonomy" id="3110309"/>
    <lineage>
        <taxon>Bacteria</taxon>
        <taxon>Bacillati</taxon>
        <taxon>Cyanobacteriota</taxon>
        <taxon>Cyanophyceae</taxon>
        <taxon>Synechococcales</taxon>
        <taxon>Prochlorococcaceae</taxon>
        <taxon>Cyanobium</taxon>
    </lineage>
</organism>
<dbReference type="InterPro" id="IPR040911">
    <property type="entry name" value="Exostosin_GT47"/>
</dbReference>
<protein>
    <submittedName>
        <fullName evidence="2">Exostosin family protein</fullName>
    </submittedName>
</protein>
<evidence type="ECO:0000313" key="3">
    <source>
        <dbReference type="Proteomes" id="UP001302329"/>
    </source>
</evidence>
<proteinExistence type="predicted"/>
<dbReference type="EMBL" id="JAYGHY010000043">
    <property type="protein sequence ID" value="MEA5443272.1"/>
    <property type="molecule type" value="Genomic_DNA"/>
</dbReference>
<accession>A0ABU5SXN6</accession>
<gene>
    <name evidence="2" type="ORF">VB739_11975</name>
</gene>
<keyword evidence="3" id="KW-1185">Reference proteome</keyword>
<name>A0ABU5SXN6_9CYAN</name>
<dbReference type="Pfam" id="PF03016">
    <property type="entry name" value="Exostosin_GT47"/>
    <property type="match status" value="1"/>
</dbReference>
<sequence length="414" mass="47205">MNQLTWQRPNKTEEYAWEAIDRLQLSCKSIRFFRYPWASWIDKTRDSYTIGIPKDGQTFNGITATVCQHIDALKHIYQFKECGITDLFWSHATHCSNYCEGVRIHPFPLYPVRCSDYVNADHIKASDRLLLYSFQGAYQPDLYICSVRAWIAKLPDQENAIVRQTDEWHFEQVVYREQVHDQLPDPIRHQQLKRNADFYVELMRKSVFALCPSGSGPNSIRLWEALGFGAIPVILSDRLRLPGDPSLWKQAAVFVPEEEEAVMKLPELLGSLSSSRDLLNSMQKAGALLYRRYGIPLFCSDLVRFHEDPDGFLLSQSIKRLSGNCVLNSNESPADPIIISSSDSSTLPKNLMKVLRGAQSDLSLIIQVISNDPLPLINARWRSSIKLCKTLIGESGIQNWAVSSRSPDIELLTR</sequence>
<dbReference type="InterPro" id="IPR004263">
    <property type="entry name" value="Exostosin"/>
</dbReference>
<comment type="caution">
    <text evidence="2">The sequence shown here is derived from an EMBL/GenBank/DDBJ whole genome shotgun (WGS) entry which is preliminary data.</text>
</comment>
<dbReference type="PANTHER" id="PTHR11062">
    <property type="entry name" value="EXOSTOSIN HEPARAN SULFATE GLYCOSYLTRANSFERASE -RELATED"/>
    <property type="match status" value="1"/>
</dbReference>